<dbReference type="GO" id="GO:0008725">
    <property type="term" value="F:DNA-3-methyladenine glycosylase activity"/>
    <property type="evidence" value="ECO:0007669"/>
    <property type="project" value="TreeGrafter"/>
</dbReference>
<dbReference type="PANTHER" id="PTHR43003:SF5">
    <property type="entry name" value="DNA-3-METHYLADENINE GLYCOSYLASE"/>
    <property type="match status" value="1"/>
</dbReference>
<reference evidence="8 9" key="1">
    <citation type="submission" date="2015-05" db="EMBL/GenBank/DDBJ databases">
        <title>Genome sequencing project for genomic taxonomy and phylogenomics of Bacillus-like bacteria.</title>
        <authorList>
            <person name="Liu B."/>
            <person name="Wang J."/>
            <person name="Zhu Y."/>
            <person name="Liu G."/>
            <person name="Chen Q."/>
            <person name="Chen Z."/>
            <person name="Lan J."/>
            <person name="Che J."/>
            <person name="Ge C."/>
            <person name="Shi H."/>
            <person name="Pan Z."/>
            <person name="Liu X."/>
        </authorList>
    </citation>
    <scope>NUCLEOTIDE SEQUENCE [LARGE SCALE GENOMIC DNA]</scope>
    <source>
        <strain evidence="8 9">DSM 9885</strain>
    </source>
</reference>
<keyword evidence="10" id="KW-1185">Reference proteome</keyword>
<dbReference type="OrthoDB" id="9785929at2"/>
<evidence type="ECO:0000256" key="5">
    <source>
        <dbReference type="ARBA" id="ARBA00023204"/>
    </source>
</evidence>
<gene>
    <name evidence="7" type="primary">yfjP</name>
    <name evidence="8" type="ORF">AA984_24270</name>
    <name evidence="7" type="ORF">BFO01nite_37870</name>
</gene>
<dbReference type="InterPro" id="IPR023170">
    <property type="entry name" value="HhH_base_excis_C"/>
</dbReference>
<dbReference type="InterPro" id="IPR011257">
    <property type="entry name" value="DNA_glycosylase"/>
</dbReference>
<reference evidence="7 10" key="2">
    <citation type="submission" date="2019-06" db="EMBL/GenBank/DDBJ databases">
        <title>Whole genome shotgun sequence of Brevibacillus formosus NBRC 15716.</title>
        <authorList>
            <person name="Hosoyama A."/>
            <person name="Uohara A."/>
            <person name="Ohji S."/>
            <person name="Ichikawa N."/>
        </authorList>
    </citation>
    <scope>NUCLEOTIDE SEQUENCE [LARGE SCALE GENOMIC DNA]</scope>
    <source>
        <strain evidence="7 10">NBRC 15716</strain>
    </source>
</reference>
<organism evidence="8 9">
    <name type="scientific">Brevibacillus formosus</name>
    <dbReference type="NCBI Taxonomy" id="54913"/>
    <lineage>
        <taxon>Bacteria</taxon>
        <taxon>Bacillati</taxon>
        <taxon>Bacillota</taxon>
        <taxon>Bacilli</taxon>
        <taxon>Bacillales</taxon>
        <taxon>Paenibacillaceae</taxon>
        <taxon>Brevibacillus</taxon>
    </lineage>
</organism>
<comment type="caution">
    <text evidence="8">The sequence shown here is derived from an EMBL/GenBank/DDBJ whole genome shotgun (WGS) entry which is preliminary data.</text>
</comment>
<dbReference type="GO" id="GO:0032131">
    <property type="term" value="F:alkylated DNA binding"/>
    <property type="evidence" value="ECO:0007669"/>
    <property type="project" value="TreeGrafter"/>
</dbReference>
<evidence type="ECO:0000259" key="6">
    <source>
        <dbReference type="SMART" id="SM00478"/>
    </source>
</evidence>
<dbReference type="EMBL" id="BJOL01000022">
    <property type="protein sequence ID" value="GED59655.1"/>
    <property type="molecule type" value="Genomic_DNA"/>
</dbReference>
<dbReference type="SUPFAM" id="SSF48150">
    <property type="entry name" value="DNA-glycosylase"/>
    <property type="match status" value="1"/>
</dbReference>
<dbReference type="GO" id="GO:0032993">
    <property type="term" value="C:protein-DNA complex"/>
    <property type="evidence" value="ECO:0007669"/>
    <property type="project" value="TreeGrafter"/>
</dbReference>
<evidence type="ECO:0000313" key="7">
    <source>
        <dbReference type="EMBL" id="GED59655.1"/>
    </source>
</evidence>
<comment type="catalytic activity">
    <reaction evidence="1">
        <text>Hydrolysis of alkylated DNA, releasing 3-methyladenine, 3-methylguanine, 7-methylguanine and 7-methyladenine.</text>
        <dbReference type="EC" id="3.2.2.21"/>
    </reaction>
</comment>
<sequence>MNCWIISLTPPYSFDRLLRRLETHPDTQIRVNKEKNSLQRVFRIGLRPVLVHMQFMGSLEEPALRYETQSTLSTTDQQLLEKMIRHTFSADLDLSIIYEQMREESELAILTERFRGLRLTLDADLFQCMVKTIIGQQINLTFAANLTQRLVTLAGDPVENQNGEGLIAFPTPDAVARLTVEDLRSLQFSQRKAEYIIDFARAIVNETVDLERLWTMKDEEIITYLTSLRGIGRWTVECLLMFGMGRPDLLPAADIGLRNGIIHLYGMETKPNENDIRKLGEKWAPWRSIYCLYVWEAVGAIKRKEIFEL</sequence>
<evidence type="ECO:0000256" key="4">
    <source>
        <dbReference type="ARBA" id="ARBA00022763"/>
    </source>
</evidence>
<keyword evidence="4" id="KW-0227">DNA damage</keyword>
<dbReference type="CDD" id="cd00056">
    <property type="entry name" value="ENDO3c"/>
    <property type="match status" value="1"/>
</dbReference>
<dbReference type="SMART" id="SM00478">
    <property type="entry name" value="ENDO3c"/>
    <property type="match status" value="1"/>
</dbReference>
<dbReference type="Proteomes" id="UP000319498">
    <property type="component" value="Unassembled WGS sequence"/>
</dbReference>
<evidence type="ECO:0000256" key="2">
    <source>
        <dbReference type="ARBA" id="ARBA00010817"/>
    </source>
</evidence>
<name>A0A837KGQ9_9BACL</name>
<dbReference type="Gene3D" id="3.30.310.20">
    <property type="entry name" value="DNA-3-methyladenine glycosylase AlkA, N-terminal domain"/>
    <property type="match status" value="1"/>
</dbReference>
<evidence type="ECO:0000256" key="3">
    <source>
        <dbReference type="ARBA" id="ARBA00012000"/>
    </source>
</evidence>
<dbReference type="GO" id="GO:0006285">
    <property type="term" value="P:base-excision repair, AP site formation"/>
    <property type="evidence" value="ECO:0007669"/>
    <property type="project" value="TreeGrafter"/>
</dbReference>
<evidence type="ECO:0000256" key="1">
    <source>
        <dbReference type="ARBA" id="ARBA00000086"/>
    </source>
</evidence>
<dbReference type="FunFam" id="1.10.340.30:FF:000004">
    <property type="entry name" value="DNA-3-methyladenine glycosylase II"/>
    <property type="match status" value="1"/>
</dbReference>
<dbReference type="InterPro" id="IPR003265">
    <property type="entry name" value="HhH-GPD_domain"/>
</dbReference>
<dbReference type="GeneID" id="87588163"/>
<dbReference type="Gene3D" id="1.10.1670.10">
    <property type="entry name" value="Helix-hairpin-Helix base-excision DNA repair enzymes (C-terminal)"/>
    <property type="match status" value="1"/>
</dbReference>
<evidence type="ECO:0000313" key="9">
    <source>
        <dbReference type="Proteomes" id="UP000035218"/>
    </source>
</evidence>
<protein>
    <recommendedName>
        <fullName evidence="3">DNA-3-methyladenine glycosylase II</fullName>
        <ecNumber evidence="3">3.2.2.21</ecNumber>
    </recommendedName>
</protein>
<dbReference type="Proteomes" id="UP000035218">
    <property type="component" value="Unassembled WGS sequence"/>
</dbReference>
<keyword evidence="5" id="KW-0234">DNA repair</keyword>
<dbReference type="GO" id="GO:0006307">
    <property type="term" value="P:DNA alkylation repair"/>
    <property type="evidence" value="ECO:0007669"/>
    <property type="project" value="TreeGrafter"/>
</dbReference>
<accession>A0A837KGQ9</accession>
<dbReference type="InterPro" id="IPR051912">
    <property type="entry name" value="Alkylbase_DNA_Glycosylase/TA"/>
</dbReference>
<dbReference type="GO" id="GO:0005737">
    <property type="term" value="C:cytoplasm"/>
    <property type="evidence" value="ECO:0007669"/>
    <property type="project" value="TreeGrafter"/>
</dbReference>
<dbReference type="Gene3D" id="1.10.340.30">
    <property type="entry name" value="Hypothetical protein, domain 2"/>
    <property type="match status" value="1"/>
</dbReference>
<dbReference type="GO" id="GO:0043916">
    <property type="term" value="F:DNA-7-methylguanine glycosylase activity"/>
    <property type="evidence" value="ECO:0007669"/>
    <property type="project" value="TreeGrafter"/>
</dbReference>
<dbReference type="EC" id="3.2.2.21" evidence="3"/>
<dbReference type="PANTHER" id="PTHR43003">
    <property type="entry name" value="DNA-3-METHYLADENINE GLYCOSYLASE"/>
    <property type="match status" value="1"/>
</dbReference>
<proteinExistence type="inferred from homology"/>
<dbReference type="RefSeq" id="WP_047073547.1">
    <property type="nucleotide sequence ID" value="NZ_BJOL01000022.1"/>
</dbReference>
<feature type="domain" description="HhH-GPD" evidence="6">
    <location>
        <begin position="134"/>
        <end position="299"/>
    </location>
</feature>
<comment type="similarity">
    <text evidence="2">Belongs to the alkylbase DNA glycosidase AlkA family.</text>
</comment>
<evidence type="ECO:0000313" key="8">
    <source>
        <dbReference type="EMBL" id="KLH96624.1"/>
    </source>
</evidence>
<dbReference type="InterPro" id="IPR037046">
    <property type="entry name" value="AlkA_N_sf"/>
</dbReference>
<dbReference type="AlphaFoldDB" id="A0A837KGQ9"/>
<dbReference type="EMBL" id="LDCN01000009">
    <property type="protein sequence ID" value="KLH96624.1"/>
    <property type="molecule type" value="Genomic_DNA"/>
</dbReference>
<evidence type="ECO:0000313" key="10">
    <source>
        <dbReference type="Proteomes" id="UP000319498"/>
    </source>
</evidence>
<dbReference type="Pfam" id="PF00730">
    <property type="entry name" value="HhH-GPD"/>
    <property type="match status" value="1"/>
</dbReference>